<evidence type="ECO:0000313" key="1">
    <source>
        <dbReference type="EMBL" id="MEZ0493423.1"/>
    </source>
</evidence>
<protein>
    <submittedName>
        <fullName evidence="1">Uncharacterized protein</fullName>
    </submittedName>
</protein>
<comment type="caution">
    <text evidence="1">The sequence shown here is derived from an EMBL/GenBank/DDBJ whole genome shotgun (WGS) entry which is preliminary data.</text>
</comment>
<name>A0ABV4I6U6_9ACTN</name>
<dbReference type="EMBL" id="JBGGTQ010000006">
    <property type="protein sequence ID" value="MEZ0493423.1"/>
    <property type="molecule type" value="Genomic_DNA"/>
</dbReference>
<keyword evidence="2" id="KW-1185">Reference proteome</keyword>
<accession>A0ABV4I6U6</accession>
<gene>
    <name evidence="1" type="ORF">AB2L28_14380</name>
</gene>
<proteinExistence type="predicted"/>
<sequence>MTQPPRAVIVFDGEGAREPIVFVDLPSAAGWMEAIDVEEGSYEETAWFDDGEIIQIDVELVARADLRVKLTPTGRRDLPALRQALARTHPALVDADVAAIQAFTAADLTAQDDWKASRWHRRLSRWLLRRSPN</sequence>
<dbReference type="RefSeq" id="WP_370719667.1">
    <property type="nucleotide sequence ID" value="NZ_JBGGTQ010000006.1"/>
</dbReference>
<organism evidence="1 2">
    <name type="scientific">Kineococcus mangrovi</name>
    <dbReference type="NCBI Taxonomy" id="1660183"/>
    <lineage>
        <taxon>Bacteria</taxon>
        <taxon>Bacillati</taxon>
        <taxon>Actinomycetota</taxon>
        <taxon>Actinomycetes</taxon>
        <taxon>Kineosporiales</taxon>
        <taxon>Kineosporiaceae</taxon>
        <taxon>Kineococcus</taxon>
    </lineage>
</organism>
<reference evidence="1 2" key="1">
    <citation type="submission" date="2024-07" db="EMBL/GenBank/DDBJ databases">
        <authorList>
            <person name="Thanompreechachai J."/>
            <person name="Duangmal K."/>
        </authorList>
    </citation>
    <scope>NUCLEOTIDE SEQUENCE [LARGE SCALE GENOMIC DNA]</scope>
    <source>
        <strain evidence="1 2">TBRC 1896</strain>
    </source>
</reference>
<dbReference type="Proteomes" id="UP001566476">
    <property type="component" value="Unassembled WGS sequence"/>
</dbReference>
<evidence type="ECO:0000313" key="2">
    <source>
        <dbReference type="Proteomes" id="UP001566476"/>
    </source>
</evidence>